<keyword evidence="1" id="KW-0812">Transmembrane</keyword>
<name>A0A4R8ZJN5_9MICO</name>
<comment type="caution">
    <text evidence="2">The sequence shown here is derived from an EMBL/GenBank/DDBJ whole genome shotgun (WGS) entry which is preliminary data.</text>
</comment>
<feature type="transmembrane region" description="Helical" evidence="1">
    <location>
        <begin position="15"/>
        <end position="33"/>
    </location>
</feature>
<keyword evidence="1" id="KW-0472">Membrane</keyword>
<sequence>MPDKGPTPKNLAQRFFDLCLLLLGGIIALWVALQFLAQFWGWIALIAVLVTAIWALVQVLRARRNRW</sequence>
<gene>
    <name evidence="2" type="ORF">E3T27_06185</name>
</gene>
<reference evidence="2 3" key="1">
    <citation type="submission" date="2019-03" db="EMBL/GenBank/DDBJ databases">
        <title>Genomics of glacier-inhabiting Cryobacterium strains.</title>
        <authorList>
            <person name="Liu Q."/>
            <person name="Xin Y.-H."/>
        </authorList>
    </citation>
    <scope>NUCLEOTIDE SEQUENCE [LARGE SCALE GENOMIC DNA]</scope>
    <source>
        <strain evidence="2 3">TMT1-1</strain>
    </source>
</reference>
<evidence type="ECO:0000313" key="3">
    <source>
        <dbReference type="Proteomes" id="UP000298424"/>
    </source>
</evidence>
<keyword evidence="3" id="KW-1185">Reference proteome</keyword>
<dbReference type="EMBL" id="SOGT01000006">
    <property type="protein sequence ID" value="TFD27341.1"/>
    <property type="molecule type" value="Genomic_DNA"/>
</dbReference>
<dbReference type="RefSeq" id="WP_134571929.1">
    <property type="nucleotide sequence ID" value="NZ_SOGT01000006.1"/>
</dbReference>
<dbReference type="AlphaFoldDB" id="A0A4R8ZJN5"/>
<evidence type="ECO:0000256" key="1">
    <source>
        <dbReference type="SAM" id="Phobius"/>
    </source>
</evidence>
<feature type="transmembrane region" description="Helical" evidence="1">
    <location>
        <begin position="39"/>
        <end position="60"/>
    </location>
</feature>
<dbReference type="Proteomes" id="UP000298424">
    <property type="component" value="Unassembled WGS sequence"/>
</dbReference>
<organism evidence="2 3">
    <name type="scientific">Cryobacterium lyxosi</name>
    <dbReference type="NCBI Taxonomy" id="1259228"/>
    <lineage>
        <taxon>Bacteria</taxon>
        <taxon>Bacillati</taxon>
        <taxon>Actinomycetota</taxon>
        <taxon>Actinomycetes</taxon>
        <taxon>Micrococcales</taxon>
        <taxon>Microbacteriaceae</taxon>
        <taxon>Cryobacterium</taxon>
    </lineage>
</organism>
<evidence type="ECO:0000313" key="2">
    <source>
        <dbReference type="EMBL" id="TFD27341.1"/>
    </source>
</evidence>
<proteinExistence type="predicted"/>
<protein>
    <submittedName>
        <fullName evidence="2">Uncharacterized protein</fullName>
    </submittedName>
</protein>
<accession>A0A4R8ZJN5</accession>
<keyword evidence="1" id="KW-1133">Transmembrane helix</keyword>